<dbReference type="InterPro" id="IPR027267">
    <property type="entry name" value="AH/BAR_dom_sf"/>
</dbReference>
<dbReference type="EMBL" id="HBIX01002564">
    <property type="protein sequence ID" value="CAE0709213.1"/>
    <property type="molecule type" value="Transcribed_RNA"/>
</dbReference>
<proteinExistence type="predicted"/>
<organism evidence="2">
    <name type="scientific">Pseudo-nitzschia australis</name>
    <dbReference type="NCBI Taxonomy" id="44445"/>
    <lineage>
        <taxon>Eukaryota</taxon>
        <taxon>Sar</taxon>
        <taxon>Stramenopiles</taxon>
        <taxon>Ochrophyta</taxon>
        <taxon>Bacillariophyta</taxon>
        <taxon>Bacillariophyceae</taxon>
        <taxon>Bacillariophycidae</taxon>
        <taxon>Bacillariales</taxon>
        <taxon>Bacillariaceae</taxon>
        <taxon>Pseudo-nitzschia</taxon>
    </lineage>
</organism>
<evidence type="ECO:0000313" key="2">
    <source>
        <dbReference type="EMBL" id="CAE0709213.1"/>
    </source>
</evidence>
<dbReference type="AlphaFoldDB" id="A0A7S4AAL4"/>
<feature type="compositionally biased region" description="Acidic residues" evidence="1">
    <location>
        <begin position="38"/>
        <end position="54"/>
    </location>
</feature>
<protein>
    <submittedName>
        <fullName evidence="2">Uncharacterized protein</fullName>
    </submittedName>
</protein>
<feature type="region of interest" description="Disordered" evidence="1">
    <location>
        <begin position="1"/>
        <end position="131"/>
    </location>
</feature>
<feature type="compositionally biased region" description="Acidic residues" evidence="1">
    <location>
        <begin position="64"/>
        <end position="75"/>
    </location>
</feature>
<name>A0A7S4AAL4_9STRA</name>
<dbReference type="SUPFAM" id="SSF103657">
    <property type="entry name" value="BAR/IMD domain-like"/>
    <property type="match status" value="1"/>
</dbReference>
<accession>A0A7S4AAL4</accession>
<gene>
    <name evidence="2" type="ORF">PAUS00366_LOCUS1933</name>
</gene>
<sequence>MATEVTETVGIVPVEESEDDNAADATGTESEGLVTGTESDEYADTTDPEFSDSDDDKKAVAAETSDDDEEADEWNEVVPPPKDDEYNGLVPPTPRIDSDSDEEEKKFELPYTERPPPSISSVGSKDEGPDFSSYKTNVAERLWRAKTEARKAGVKIAANLEPLARDYQQWRKKMGLLNKYLEEYQTAMEVVSEKRNKLVEHYASMSEDTPLWEHIGKPLTIYQMAEIEESGETKTLEGVELRTKAIAKVAEEIGPGTLMAHQQLAMMQDKLNRLEYQNHIVNYIDEWDKVVTSTLDAEIKEVREISKIKDHYVTKVDKLREKVNKIEHRGKQLAPRVLADQLERNEAKLASCDKLYEKKSNEISIELYEATKRGWVDFYPVMKNVMKFEVNRLGRESSTYGNFYSTLNALKTDYKEASKNTADAPRVGSAL</sequence>
<evidence type="ECO:0000256" key="1">
    <source>
        <dbReference type="SAM" id="MobiDB-lite"/>
    </source>
</evidence>
<dbReference type="Gene3D" id="1.20.1270.60">
    <property type="entry name" value="Arfaptin homology (AH) domain/BAR domain"/>
    <property type="match status" value="1"/>
</dbReference>
<reference evidence="2" key="1">
    <citation type="submission" date="2021-01" db="EMBL/GenBank/DDBJ databases">
        <authorList>
            <person name="Corre E."/>
            <person name="Pelletier E."/>
            <person name="Niang G."/>
            <person name="Scheremetjew M."/>
            <person name="Finn R."/>
            <person name="Kale V."/>
            <person name="Holt S."/>
            <person name="Cochrane G."/>
            <person name="Meng A."/>
            <person name="Brown T."/>
            <person name="Cohen L."/>
        </authorList>
    </citation>
    <scope>NUCLEOTIDE SEQUENCE</scope>
    <source>
        <strain evidence="2">10249 10 AB</strain>
    </source>
</reference>